<dbReference type="PROSITE" id="PS00717">
    <property type="entry name" value="SIGMA54_1"/>
    <property type="match status" value="1"/>
</dbReference>
<evidence type="ECO:0000256" key="3">
    <source>
        <dbReference type="ARBA" id="ARBA00022679"/>
    </source>
</evidence>
<dbReference type="PROSITE" id="PS00718">
    <property type="entry name" value="SIGMA54_2"/>
    <property type="match status" value="1"/>
</dbReference>
<dbReference type="Gene3D" id="1.10.10.60">
    <property type="entry name" value="Homeodomain-like"/>
    <property type="match status" value="1"/>
</dbReference>
<dbReference type="NCBIfam" id="TIGR02395">
    <property type="entry name" value="rpoN_sigma"/>
    <property type="match status" value="1"/>
</dbReference>
<evidence type="ECO:0000256" key="7">
    <source>
        <dbReference type="ARBA" id="ARBA00023125"/>
    </source>
</evidence>
<dbReference type="Pfam" id="PF04963">
    <property type="entry name" value="Sigma54_CBD"/>
    <property type="match status" value="1"/>
</dbReference>
<dbReference type="GO" id="GO:0001216">
    <property type="term" value="F:DNA-binding transcription activator activity"/>
    <property type="evidence" value="ECO:0007669"/>
    <property type="project" value="InterPro"/>
</dbReference>
<comment type="function">
    <text evidence="9">Sigma factors are initiation factors that promote the attachment of RNA polymerase to specific initiation sites and are then released.</text>
</comment>
<dbReference type="Pfam" id="PF04552">
    <property type="entry name" value="Sigma54_DBD"/>
    <property type="match status" value="1"/>
</dbReference>
<dbReference type="HOGENOM" id="CLU_020569_0_0_5"/>
<dbReference type="InterPro" id="IPR007634">
    <property type="entry name" value="RNA_pol_sigma_54_DNA-bd"/>
</dbReference>
<dbReference type="GO" id="GO:0016987">
    <property type="term" value="F:sigma factor activity"/>
    <property type="evidence" value="ECO:0007669"/>
    <property type="project" value="UniProtKB-KW"/>
</dbReference>
<dbReference type="PANTHER" id="PTHR32248:SF4">
    <property type="entry name" value="RNA POLYMERASE SIGMA-54 FACTOR"/>
    <property type="match status" value="1"/>
</dbReference>
<dbReference type="AlphaFoldDB" id="A0A067Z5X7"/>
<sequence length="438" mass="48563">MLVPGLIQRQSQSLVMTPQLRQAIALLQYTQTDLAQHLRQVCETNPLLILEPGDTAPEALPASEDFHDDDPDRFTTAPDRPEAAAPPPSDRDGLILQIRLSLPPDDHHAALHLLDSLDETGRLPVSVTDLAAELGIDAPRLEAIRQTLMHLEPVGLFARSLEECLAAQLRVRNRLDPAMQTLLDNLDLLARRDWRRLREKCALDQDDLLDMLAEIQALDPRPGLSLPPPAPPIEPDLIVRPNGTGFRLTLNTRLLPEVRLDDTLRAQIDSHTEAGRMLLAYAGEATALIRALHSRKQSLLTVGRAIIQHQAAFLRDGPTALRPLTMREIAERTELHESTISRIVSSKYIDTPRGTVLLKLFFSTALTSEDGTTQSAHAIQHRLQALVAAEGDNVLSDDALTGLLQKEGFSIQRRTVAKYREGLGIAKSSQRKRLRRTS</sequence>
<feature type="domain" description="RNA polymerase sigma factor 54 DNA-binding" evidence="11">
    <location>
        <begin position="283"/>
        <end position="433"/>
    </location>
</feature>
<evidence type="ECO:0000313" key="13">
    <source>
        <dbReference type="EMBL" id="AHK71833.1"/>
    </source>
</evidence>
<dbReference type="InterPro" id="IPR007046">
    <property type="entry name" value="RNA_pol_sigma_54_core-bd"/>
</dbReference>
<reference evidence="13 14" key="1">
    <citation type="journal article" date="2015" name="Appl. Microbiol. Biotechnol.">
        <title>The consequence of an additional NADH dehydrogenase paralog on the growth of Gluconobacter oxydans DSM3504.</title>
        <authorList>
            <person name="Kostner D."/>
            <person name="Luchterhand B."/>
            <person name="Junker A."/>
            <person name="Volland S."/>
            <person name="Daniel R."/>
            <person name="Buchs J."/>
            <person name="Liebl W."/>
            <person name="Ehrenreich A."/>
        </authorList>
    </citation>
    <scope>NUCLEOTIDE SEQUENCE [LARGE SCALE GENOMIC DNA]</scope>
    <source>
        <strain evidence="13">DSM 3504</strain>
    </source>
</reference>
<evidence type="ECO:0000256" key="5">
    <source>
        <dbReference type="ARBA" id="ARBA00023015"/>
    </source>
</evidence>
<dbReference type="EMBL" id="CP004373">
    <property type="protein sequence ID" value="AHK71833.1"/>
    <property type="molecule type" value="Genomic_DNA"/>
</dbReference>
<dbReference type="PANTHER" id="PTHR32248">
    <property type="entry name" value="RNA POLYMERASE SIGMA-54 FACTOR"/>
    <property type="match status" value="1"/>
</dbReference>
<dbReference type="GO" id="GO:0016779">
    <property type="term" value="F:nucleotidyltransferase activity"/>
    <property type="evidence" value="ECO:0007669"/>
    <property type="project" value="UniProtKB-KW"/>
</dbReference>
<dbReference type="PROSITE" id="PS50044">
    <property type="entry name" value="SIGMA54_3"/>
    <property type="match status" value="1"/>
</dbReference>
<dbReference type="PRINTS" id="PR00045">
    <property type="entry name" value="SIGMA54FCT"/>
</dbReference>
<organism evidence="13 14">
    <name type="scientific">Gluconobacter oxydans DSM 3504</name>
    <dbReference type="NCBI Taxonomy" id="1288313"/>
    <lineage>
        <taxon>Bacteria</taxon>
        <taxon>Pseudomonadati</taxon>
        <taxon>Pseudomonadota</taxon>
        <taxon>Alphaproteobacteria</taxon>
        <taxon>Acetobacterales</taxon>
        <taxon>Acetobacteraceae</taxon>
        <taxon>Gluconobacter</taxon>
    </lineage>
</organism>
<evidence type="ECO:0000256" key="1">
    <source>
        <dbReference type="ARBA" id="ARBA00008798"/>
    </source>
</evidence>
<keyword evidence="5 9" id="KW-0805">Transcription regulation</keyword>
<gene>
    <name evidence="13" type="primary">rpoN</name>
    <name evidence="13" type="ORF">GLS_c19590</name>
</gene>
<dbReference type="GO" id="GO:0000428">
    <property type="term" value="C:DNA-directed RNA polymerase complex"/>
    <property type="evidence" value="ECO:0007669"/>
    <property type="project" value="UniProtKB-KW"/>
</dbReference>
<dbReference type="Pfam" id="PF00309">
    <property type="entry name" value="Sigma54_AID"/>
    <property type="match status" value="1"/>
</dbReference>
<dbReference type="PIRSF" id="PIRSF000774">
    <property type="entry name" value="RpoN"/>
    <property type="match status" value="1"/>
</dbReference>
<evidence type="ECO:0000256" key="8">
    <source>
        <dbReference type="ARBA" id="ARBA00023163"/>
    </source>
</evidence>
<feature type="domain" description="RNA polymerase sigma factor 54 core-binding" evidence="12">
    <location>
        <begin position="87"/>
        <end position="262"/>
    </location>
</feature>
<evidence type="ECO:0000256" key="10">
    <source>
        <dbReference type="SAM" id="MobiDB-lite"/>
    </source>
</evidence>
<dbReference type="KEGG" id="goy:GLS_c19590"/>
<evidence type="ECO:0000256" key="6">
    <source>
        <dbReference type="ARBA" id="ARBA00023082"/>
    </source>
</evidence>
<dbReference type="GO" id="GO:0006352">
    <property type="term" value="P:DNA-templated transcription initiation"/>
    <property type="evidence" value="ECO:0007669"/>
    <property type="project" value="InterPro"/>
</dbReference>
<keyword evidence="2 9" id="KW-0240">DNA-directed RNA polymerase</keyword>
<evidence type="ECO:0000259" key="11">
    <source>
        <dbReference type="Pfam" id="PF04552"/>
    </source>
</evidence>
<evidence type="ECO:0000313" key="14">
    <source>
        <dbReference type="Proteomes" id="UP000031656"/>
    </source>
</evidence>
<comment type="similarity">
    <text evidence="1 9">Belongs to the sigma-54 factor family.</text>
</comment>
<dbReference type="InterPro" id="IPR000394">
    <property type="entry name" value="RNA_pol_sigma_54"/>
</dbReference>
<keyword evidence="4 9" id="KW-0548">Nucleotidyltransferase</keyword>
<keyword evidence="6 9" id="KW-0731">Sigma factor</keyword>
<dbReference type="GeneID" id="56906178"/>
<dbReference type="Proteomes" id="UP000031656">
    <property type="component" value="Chromosome"/>
</dbReference>
<dbReference type="RefSeq" id="WP_041112095.1">
    <property type="nucleotide sequence ID" value="NZ_CP004373.1"/>
</dbReference>
<protein>
    <recommendedName>
        <fullName evidence="9">RNA polymerase sigma-54 factor</fullName>
    </recommendedName>
</protein>
<keyword evidence="3 9" id="KW-0808">Transferase</keyword>
<accession>A0A067Z5X7</accession>
<feature type="region of interest" description="Disordered" evidence="10">
    <location>
        <begin position="53"/>
        <end position="91"/>
    </location>
</feature>
<evidence type="ECO:0000259" key="12">
    <source>
        <dbReference type="Pfam" id="PF04963"/>
    </source>
</evidence>
<keyword evidence="7 9" id="KW-0238">DNA-binding</keyword>
<dbReference type="Gene3D" id="1.10.10.1330">
    <property type="entry name" value="RNA polymerase sigma-54 factor, core-binding domain"/>
    <property type="match status" value="1"/>
</dbReference>
<evidence type="ECO:0000256" key="4">
    <source>
        <dbReference type="ARBA" id="ARBA00022695"/>
    </source>
</evidence>
<dbReference type="GO" id="GO:0003677">
    <property type="term" value="F:DNA binding"/>
    <property type="evidence" value="ECO:0007669"/>
    <property type="project" value="UniProtKB-KW"/>
</dbReference>
<proteinExistence type="inferred from homology"/>
<evidence type="ECO:0000256" key="2">
    <source>
        <dbReference type="ARBA" id="ARBA00022478"/>
    </source>
</evidence>
<evidence type="ECO:0000256" key="9">
    <source>
        <dbReference type="PIRNR" id="PIRNR000774"/>
    </source>
</evidence>
<dbReference type="InterPro" id="IPR038709">
    <property type="entry name" value="RpoN_core-bd_sf"/>
</dbReference>
<name>A0A067Z5X7_GLUOY</name>
<keyword evidence="8 9" id="KW-0804">Transcription</keyword>